<dbReference type="Pfam" id="PF06985">
    <property type="entry name" value="HET"/>
    <property type="match status" value="1"/>
</dbReference>
<evidence type="ECO:0000313" key="2">
    <source>
        <dbReference type="EMBL" id="TVY84493.1"/>
    </source>
</evidence>
<feature type="domain" description="Heterokaryon incompatibility" evidence="1">
    <location>
        <begin position="275"/>
        <end position="440"/>
    </location>
</feature>
<gene>
    <name evidence="2" type="ORF">LSUE1_G002447</name>
</gene>
<reference evidence="2 3" key="1">
    <citation type="submission" date="2018-05" db="EMBL/GenBank/DDBJ databases">
        <title>Genome sequencing and assembly of the regulated plant pathogen Lachnellula willkommii and related sister species for the development of diagnostic species identification markers.</title>
        <authorList>
            <person name="Giroux E."/>
            <person name="Bilodeau G."/>
        </authorList>
    </citation>
    <scope>NUCLEOTIDE SEQUENCE [LARGE SCALE GENOMIC DNA]</scope>
    <source>
        <strain evidence="2 3">CBS 268.59</strain>
    </source>
</reference>
<proteinExistence type="predicted"/>
<dbReference type="PANTHER" id="PTHR33112:SF13">
    <property type="entry name" value="HETEROKARYON INCOMPATIBILITY DOMAIN-CONTAINING PROTEIN"/>
    <property type="match status" value="1"/>
</dbReference>
<dbReference type="OrthoDB" id="3486565at2759"/>
<organism evidence="2 3">
    <name type="scientific">Lachnellula suecica</name>
    <dbReference type="NCBI Taxonomy" id="602035"/>
    <lineage>
        <taxon>Eukaryota</taxon>
        <taxon>Fungi</taxon>
        <taxon>Dikarya</taxon>
        <taxon>Ascomycota</taxon>
        <taxon>Pezizomycotina</taxon>
        <taxon>Leotiomycetes</taxon>
        <taxon>Helotiales</taxon>
        <taxon>Lachnaceae</taxon>
        <taxon>Lachnellula</taxon>
    </lineage>
</organism>
<dbReference type="InterPro" id="IPR010730">
    <property type="entry name" value="HET"/>
</dbReference>
<dbReference type="PANTHER" id="PTHR33112">
    <property type="entry name" value="DOMAIN PROTEIN, PUTATIVE-RELATED"/>
    <property type="match status" value="1"/>
</dbReference>
<evidence type="ECO:0000313" key="3">
    <source>
        <dbReference type="Proteomes" id="UP000469558"/>
    </source>
</evidence>
<name>A0A8T9CPB1_9HELO</name>
<dbReference type="Proteomes" id="UP000469558">
    <property type="component" value="Unassembled WGS sequence"/>
</dbReference>
<accession>A0A8T9CPB1</accession>
<dbReference type="EMBL" id="QGMK01000079">
    <property type="protein sequence ID" value="TVY84493.1"/>
    <property type="molecule type" value="Genomic_DNA"/>
</dbReference>
<keyword evidence="3" id="KW-1185">Reference proteome</keyword>
<evidence type="ECO:0000259" key="1">
    <source>
        <dbReference type="Pfam" id="PF06985"/>
    </source>
</evidence>
<protein>
    <recommendedName>
        <fullName evidence="1">Heterokaryon incompatibility domain-containing protein</fullName>
    </recommendedName>
</protein>
<sequence>MIYSTSKLPGGIEVNAAPDAPLLRRVPSHVTLDGQTRLSHPPTSAWPYAELSIYLHENSEKRNDFEHICTSFYENKIKYCSAQEEYLFECKNANCRTCLDMSFVCYPRPDANYDSPHRTINTHLNYLQKSSQSGCQTCAMVFDAISKTLKASRPLVDFPVDQSTGSVAITLGQEDRPTIYVFCDSDLLIVFELYALGENLLSLPNLGPDFAPPFKPTLEYSTSFIQKQLSSCRAHDSCTTTLTKFLPKRVLDLGTESFFRTIKLVETSGQTGAEYVTLSHCWGPPDTVPKTTKATFASHAKGIALQDLPPTFQQSALVTRQLGFRYLWIDSLCIIQGDKVDWEIESSKMADVYSNCALMIAATGSWNCMGGLFFDRWTTNEGATLTTPMKQIRVQAPEGQESSVIFARPVPVAAHSFLDLLPEVSYHQVPLSSRAWAFQERVLAPRIVHFHDEELVWECKSTIRCECGNLEEPLASESDLGSLKGFLNGMIGSGKQEFSKLEMDRFWTYTLEHFSKLRLTNENDRLPALAGIASRLSPAFQSDYLAGHWRSNLLPSLCWYQIPCLQEDGRKPNTHTSRSLNGTIPSWSWASIQSVDTSLNFCVDEIHVWWTPNNRLRILDAGCAVSKNSIFGNPEGGFIRLEVPIMPAQLLRLPSNGRRFVVQGSRNNFMLALDCTAEYMIEAEVTNVHCICLFRFHSE</sequence>
<comment type="caution">
    <text evidence="2">The sequence shown here is derived from an EMBL/GenBank/DDBJ whole genome shotgun (WGS) entry which is preliminary data.</text>
</comment>
<dbReference type="AlphaFoldDB" id="A0A8T9CPB1"/>